<accession>E6PQT3</accession>
<dbReference type="EMBL" id="CABM01000042">
    <property type="protein sequence ID" value="CBH97288.1"/>
    <property type="molecule type" value="Genomic_DNA"/>
</dbReference>
<name>E6PQT3_9ZZZZ</name>
<proteinExistence type="predicted"/>
<protein>
    <submittedName>
        <fullName evidence="1">Uncharacterized protein</fullName>
    </submittedName>
</protein>
<gene>
    <name evidence="1" type="ORF">CARN2_2760</name>
</gene>
<sequence>MVLADGVAKIGHDGVANAVGHNAPLTGAMHDADLAQMTQMQGRVGLPRLPCDKRLADGSYLSRIDPSEKDRTRQTPAICLRMIEHRLEDVSDAEPIDRLATSVLDPQQAPAQELAALNRERGEIETALDEFKTHLRGARSSMGC</sequence>
<reference evidence="1" key="1">
    <citation type="submission" date="2009-10" db="EMBL/GenBank/DDBJ databases">
        <title>Diversity of trophic interactions inside an arsenic-rich microbial ecosystem.</title>
        <authorList>
            <person name="Bertin P.N."/>
            <person name="Heinrich-Salmeron A."/>
            <person name="Pelletier E."/>
            <person name="Goulhen-Chollet F."/>
            <person name="Arsene-Ploetze F."/>
            <person name="Gallien S."/>
            <person name="Calteau A."/>
            <person name="Vallenet D."/>
            <person name="Casiot C."/>
            <person name="Chane-Woon-Ming B."/>
            <person name="Giloteaux L."/>
            <person name="Barakat M."/>
            <person name="Bonnefoy V."/>
            <person name="Bruneel O."/>
            <person name="Chandler M."/>
            <person name="Cleiss J."/>
            <person name="Duran R."/>
            <person name="Elbaz-Poulichet F."/>
            <person name="Fonknechten N."/>
            <person name="Lauga B."/>
            <person name="Mornico D."/>
            <person name="Ortet P."/>
            <person name="Schaeffer C."/>
            <person name="Siguier P."/>
            <person name="Alexander Thil Smith A."/>
            <person name="Van Dorsselaer A."/>
            <person name="Weissenbach J."/>
            <person name="Medigue C."/>
            <person name="Le Paslier D."/>
        </authorList>
    </citation>
    <scope>NUCLEOTIDE SEQUENCE</scope>
</reference>
<comment type="caution">
    <text evidence="1">The sequence shown here is derived from an EMBL/GenBank/DDBJ whole genome shotgun (WGS) entry which is preliminary data.</text>
</comment>
<organism evidence="1">
    <name type="scientific">mine drainage metagenome</name>
    <dbReference type="NCBI Taxonomy" id="410659"/>
    <lineage>
        <taxon>unclassified sequences</taxon>
        <taxon>metagenomes</taxon>
        <taxon>ecological metagenomes</taxon>
    </lineage>
</organism>
<dbReference type="AlphaFoldDB" id="E6PQT3"/>
<evidence type="ECO:0000313" key="1">
    <source>
        <dbReference type="EMBL" id="CBH97288.1"/>
    </source>
</evidence>